<protein>
    <submittedName>
        <fullName evidence="5">Murein DD-endopeptidase MepM/ murein hydrolase activator NlpD</fullName>
    </submittedName>
</protein>
<gene>
    <name evidence="5" type="ORF">BJY26_003560</name>
</gene>
<dbReference type="SUPFAM" id="SSF51261">
    <property type="entry name" value="Duplicated hybrid motif"/>
    <property type="match status" value="1"/>
</dbReference>
<dbReference type="Gene3D" id="2.70.70.10">
    <property type="entry name" value="Glucose Permease (Domain IIA)"/>
    <property type="match status" value="1"/>
</dbReference>
<feature type="compositionally biased region" description="Low complexity" evidence="2">
    <location>
        <begin position="279"/>
        <end position="290"/>
    </location>
</feature>
<name>A0A7Z0D5G3_9MICO</name>
<evidence type="ECO:0000256" key="3">
    <source>
        <dbReference type="SAM" id="SignalP"/>
    </source>
</evidence>
<dbReference type="Proteomes" id="UP000539111">
    <property type="component" value="Unassembled WGS sequence"/>
</dbReference>
<sequence>MAWRKVAACLLGVSMALGSFAAPAAAQDDVQDQKSRTDQKVKSLMNRFEDLSKELATSYAKLQDAKKRLPDARSAVAVAQSKLEAAKEKDRKLASRLAEAKTAQQQATDDLKESQASIEKNRSGVAKMARRAYRNGGVSSNTAIWLQAAHGDDMVGAVTMVSSAVQAQSNVLRQLEEDRAVQRNARARLVAVRAKVAELKKESAAHVVVREAAQRKAEEVAADLTALVATTKKESATLAAAKSKTKNRLSAERKQQKALAAKILKQQRADRRAKHYADSGSSSGSSSSNSYLQNPAPGYPVTSNFGWRYHPIYHTRKLHAGTDFGVPCGTTVHAAAPGRVMSAGYRIGAGNEVVINHGSVHGGQLATAYKHNSRLLVHAGQRVSRGQAISVSGTTGWSTGCHLHFEVLRNGQYTNPLNWL</sequence>
<feature type="chain" id="PRO_5039597823" evidence="3">
    <location>
        <begin position="22"/>
        <end position="420"/>
    </location>
</feature>
<feature type="coiled-coil region" evidence="1">
    <location>
        <begin position="34"/>
        <end position="117"/>
    </location>
</feature>
<comment type="caution">
    <text evidence="5">The sequence shown here is derived from an EMBL/GenBank/DDBJ whole genome shotgun (WGS) entry which is preliminary data.</text>
</comment>
<keyword evidence="3" id="KW-0732">Signal</keyword>
<dbReference type="InterPro" id="IPR050570">
    <property type="entry name" value="Cell_wall_metabolism_enzyme"/>
</dbReference>
<evidence type="ECO:0000259" key="4">
    <source>
        <dbReference type="Pfam" id="PF01551"/>
    </source>
</evidence>
<dbReference type="GO" id="GO:0004222">
    <property type="term" value="F:metalloendopeptidase activity"/>
    <property type="evidence" value="ECO:0007669"/>
    <property type="project" value="TreeGrafter"/>
</dbReference>
<dbReference type="AlphaFoldDB" id="A0A7Z0D5G3"/>
<dbReference type="InterPro" id="IPR011055">
    <property type="entry name" value="Dup_hybrid_motif"/>
</dbReference>
<keyword evidence="6" id="KW-1185">Reference proteome</keyword>
<feature type="region of interest" description="Disordered" evidence="2">
    <location>
        <begin position="270"/>
        <end position="295"/>
    </location>
</feature>
<proteinExistence type="predicted"/>
<dbReference type="Gene3D" id="6.10.250.3150">
    <property type="match status" value="1"/>
</dbReference>
<evidence type="ECO:0000256" key="1">
    <source>
        <dbReference type="SAM" id="Coils"/>
    </source>
</evidence>
<feature type="region of interest" description="Disordered" evidence="2">
    <location>
        <begin position="235"/>
        <end position="257"/>
    </location>
</feature>
<keyword evidence="5" id="KW-0378">Hydrolase</keyword>
<organism evidence="5 6">
    <name type="scientific">Spelaeicoccus albus</name>
    <dbReference type="NCBI Taxonomy" id="1280376"/>
    <lineage>
        <taxon>Bacteria</taxon>
        <taxon>Bacillati</taxon>
        <taxon>Actinomycetota</taxon>
        <taxon>Actinomycetes</taxon>
        <taxon>Micrococcales</taxon>
        <taxon>Brevibacteriaceae</taxon>
        <taxon>Spelaeicoccus</taxon>
    </lineage>
</organism>
<dbReference type="EMBL" id="JACBZP010000001">
    <property type="protein sequence ID" value="NYI69254.1"/>
    <property type="molecule type" value="Genomic_DNA"/>
</dbReference>
<reference evidence="5 6" key="1">
    <citation type="submission" date="2020-07" db="EMBL/GenBank/DDBJ databases">
        <title>Sequencing the genomes of 1000 actinobacteria strains.</title>
        <authorList>
            <person name="Klenk H.-P."/>
        </authorList>
    </citation>
    <scope>NUCLEOTIDE SEQUENCE [LARGE SCALE GENOMIC DNA]</scope>
    <source>
        <strain evidence="5 6">DSM 26341</strain>
    </source>
</reference>
<dbReference type="PANTHER" id="PTHR21666:SF270">
    <property type="entry name" value="MUREIN HYDROLASE ACTIVATOR ENVC"/>
    <property type="match status" value="1"/>
</dbReference>
<evidence type="ECO:0000313" key="6">
    <source>
        <dbReference type="Proteomes" id="UP000539111"/>
    </source>
</evidence>
<dbReference type="PANTHER" id="PTHR21666">
    <property type="entry name" value="PEPTIDASE-RELATED"/>
    <property type="match status" value="1"/>
</dbReference>
<dbReference type="CDD" id="cd12797">
    <property type="entry name" value="M23_peptidase"/>
    <property type="match status" value="1"/>
</dbReference>
<dbReference type="InterPro" id="IPR016047">
    <property type="entry name" value="M23ase_b-sheet_dom"/>
</dbReference>
<dbReference type="Pfam" id="PF01551">
    <property type="entry name" value="Peptidase_M23"/>
    <property type="match status" value="1"/>
</dbReference>
<evidence type="ECO:0000313" key="5">
    <source>
        <dbReference type="EMBL" id="NYI69254.1"/>
    </source>
</evidence>
<feature type="domain" description="M23ase beta-sheet core" evidence="4">
    <location>
        <begin position="318"/>
        <end position="416"/>
    </location>
</feature>
<keyword evidence="1" id="KW-0175">Coiled coil</keyword>
<dbReference type="RefSeq" id="WP_179429509.1">
    <property type="nucleotide sequence ID" value="NZ_JACBZP010000001.1"/>
</dbReference>
<accession>A0A7Z0D5G3</accession>
<feature type="signal peptide" evidence="3">
    <location>
        <begin position="1"/>
        <end position="21"/>
    </location>
</feature>
<evidence type="ECO:0000256" key="2">
    <source>
        <dbReference type="SAM" id="MobiDB-lite"/>
    </source>
</evidence>